<dbReference type="Proteomes" id="UP000422221">
    <property type="component" value="Unassembled WGS sequence"/>
</dbReference>
<evidence type="ECO:0000313" key="3">
    <source>
        <dbReference type="Proteomes" id="UP000422221"/>
    </source>
</evidence>
<dbReference type="AlphaFoldDB" id="A0A7J4XL01"/>
<dbReference type="GeneID" id="93117509"/>
<feature type="signal peptide" evidence="1">
    <location>
        <begin position="1"/>
        <end position="21"/>
    </location>
</feature>
<reference evidence="2 3" key="1">
    <citation type="journal article" date="2019" name="Nat. Med.">
        <title>A library of human gut bacterial isolates paired with longitudinal multiomics data enables mechanistic microbiome research.</title>
        <authorList>
            <person name="Poyet M."/>
            <person name="Groussin M."/>
            <person name="Gibbons S.M."/>
            <person name="Avila-Pacheco J."/>
            <person name="Jiang X."/>
            <person name="Kearney S.M."/>
            <person name="Perrotta A.R."/>
            <person name="Berdy B."/>
            <person name="Zhao S."/>
            <person name="Lieberman T.D."/>
            <person name="Swanson P.K."/>
            <person name="Smith M."/>
            <person name="Roesemann S."/>
            <person name="Alexander J.E."/>
            <person name="Rich S.A."/>
            <person name="Livny J."/>
            <person name="Vlamakis H."/>
            <person name="Clish C."/>
            <person name="Bullock K."/>
            <person name="Deik A."/>
            <person name="Scott J."/>
            <person name="Pierce K.A."/>
            <person name="Xavier R.J."/>
            <person name="Alm E.J."/>
        </authorList>
    </citation>
    <scope>NUCLEOTIDE SEQUENCE [LARGE SCALE GENOMIC DNA]</scope>
    <source>
        <strain evidence="2 3">BIOML-A10</strain>
    </source>
</reference>
<feature type="chain" id="PRO_5029873854" description="Lipoprotein" evidence="1">
    <location>
        <begin position="22"/>
        <end position="130"/>
    </location>
</feature>
<evidence type="ECO:0000313" key="2">
    <source>
        <dbReference type="EMBL" id="KAA3767474.1"/>
    </source>
</evidence>
<gene>
    <name evidence="2" type="ORF">F3F73_07055</name>
</gene>
<dbReference type="EMBL" id="VWMK01000005">
    <property type="protein sequence ID" value="KAA3767474.1"/>
    <property type="molecule type" value="Genomic_DNA"/>
</dbReference>
<accession>A0A7J4XL01</accession>
<dbReference type="PROSITE" id="PS51257">
    <property type="entry name" value="PROKAR_LIPOPROTEIN"/>
    <property type="match status" value="1"/>
</dbReference>
<protein>
    <recommendedName>
        <fullName evidence="4">Lipoprotein</fullName>
    </recommendedName>
</protein>
<keyword evidence="1" id="KW-0732">Signal</keyword>
<evidence type="ECO:0008006" key="4">
    <source>
        <dbReference type="Google" id="ProtNLM"/>
    </source>
</evidence>
<proteinExistence type="predicted"/>
<dbReference type="RefSeq" id="WP_005931403.1">
    <property type="nucleotide sequence ID" value="NZ_CABKSE010000002.1"/>
</dbReference>
<comment type="caution">
    <text evidence="2">The sequence shown here is derived from an EMBL/GenBank/DDBJ whole genome shotgun (WGS) entry which is preliminary data.</text>
</comment>
<name>A0A7J4XL01_9BACE</name>
<evidence type="ECO:0000256" key="1">
    <source>
        <dbReference type="SAM" id="SignalP"/>
    </source>
</evidence>
<sequence length="130" mass="14876">MKKIITAVCLTVLVLTSCQQAKQKVFEIASQEVNKQCPMTIDEMTRMDSTSYTGGDNTFTYYYTLTGAADDPNIAETTQKHLEENLPGIIKNTDDLKMYRDMDVTMAYVYLSDKTQQELFRVKVTPDMYK</sequence>
<organism evidence="2 3">
    <name type="scientific">Bacteroides salyersiae</name>
    <dbReference type="NCBI Taxonomy" id="291644"/>
    <lineage>
        <taxon>Bacteria</taxon>
        <taxon>Pseudomonadati</taxon>
        <taxon>Bacteroidota</taxon>
        <taxon>Bacteroidia</taxon>
        <taxon>Bacteroidales</taxon>
        <taxon>Bacteroidaceae</taxon>
        <taxon>Bacteroides</taxon>
    </lineage>
</organism>